<dbReference type="Proteomes" id="UP000664521">
    <property type="component" value="Unassembled WGS sequence"/>
</dbReference>
<feature type="compositionally biased region" description="Basic and acidic residues" evidence="3">
    <location>
        <begin position="243"/>
        <end position="266"/>
    </location>
</feature>
<dbReference type="InterPro" id="IPR014748">
    <property type="entry name" value="Enoyl-CoA_hydra_C"/>
</dbReference>
<evidence type="ECO:0000313" key="5">
    <source>
        <dbReference type="Proteomes" id="UP000664521"/>
    </source>
</evidence>
<sequence length="266" mass="29147">MVEAQSEFTQLIANDRVPYEYGVQQFLGDLRSIFSDLSRLPIPTISAVSSVALGGGLELALVTTLRVFSSTATLGLPEVRLGIIPGAGGTYRLNLPIGKTKALKMILTGYRISGDSTYQWGLCEWIALPKSRRSEEEQDGKDKAEDLQRVTRQIHDNADEDGMETPSILRLAIDVAEDIRLGGPGAVGATLNAVTSATLRSENEMYKRCTTMGERDRQEALIAFKEKRKPRFEGVPVEVAQDGLEKHSASGHKTDLLHSRSENHHG</sequence>
<name>A0A8H3IQ00_9LECA</name>
<gene>
    <name evidence="4" type="ORF">HETSPECPRED_007288</name>
</gene>
<dbReference type="EMBL" id="CAJPDS010000050">
    <property type="protein sequence ID" value="CAF9929110.1"/>
    <property type="molecule type" value="Genomic_DNA"/>
</dbReference>
<evidence type="ECO:0008006" key="6">
    <source>
        <dbReference type="Google" id="ProtNLM"/>
    </source>
</evidence>
<dbReference type="GO" id="GO:0005739">
    <property type="term" value="C:mitochondrion"/>
    <property type="evidence" value="ECO:0007669"/>
    <property type="project" value="TreeGrafter"/>
</dbReference>
<dbReference type="PANTHER" id="PTHR11941:SF171">
    <property type="entry name" value="SD19268P"/>
    <property type="match status" value="1"/>
</dbReference>
<dbReference type="AlphaFoldDB" id="A0A8H3IQ00"/>
<dbReference type="Gene3D" id="3.90.226.10">
    <property type="entry name" value="2-enoyl-CoA Hydratase, Chain A, domain 1"/>
    <property type="match status" value="1"/>
</dbReference>
<evidence type="ECO:0000256" key="2">
    <source>
        <dbReference type="ARBA" id="ARBA00023239"/>
    </source>
</evidence>
<evidence type="ECO:0000256" key="1">
    <source>
        <dbReference type="ARBA" id="ARBA00005254"/>
    </source>
</evidence>
<dbReference type="GO" id="GO:0006635">
    <property type="term" value="P:fatty acid beta-oxidation"/>
    <property type="evidence" value="ECO:0007669"/>
    <property type="project" value="TreeGrafter"/>
</dbReference>
<organism evidence="4 5">
    <name type="scientific">Heterodermia speciosa</name>
    <dbReference type="NCBI Taxonomy" id="116794"/>
    <lineage>
        <taxon>Eukaryota</taxon>
        <taxon>Fungi</taxon>
        <taxon>Dikarya</taxon>
        <taxon>Ascomycota</taxon>
        <taxon>Pezizomycotina</taxon>
        <taxon>Lecanoromycetes</taxon>
        <taxon>OSLEUM clade</taxon>
        <taxon>Lecanoromycetidae</taxon>
        <taxon>Caliciales</taxon>
        <taxon>Physciaceae</taxon>
        <taxon>Heterodermia</taxon>
    </lineage>
</organism>
<dbReference type="Gene3D" id="1.10.12.10">
    <property type="entry name" value="Lyase 2-enoyl-coa Hydratase, Chain A, domain 2"/>
    <property type="match status" value="1"/>
</dbReference>
<dbReference type="InterPro" id="IPR029045">
    <property type="entry name" value="ClpP/crotonase-like_dom_sf"/>
</dbReference>
<feature type="region of interest" description="Disordered" evidence="3">
    <location>
        <begin position="241"/>
        <end position="266"/>
    </location>
</feature>
<accession>A0A8H3IQ00</accession>
<dbReference type="InterPro" id="IPR001753">
    <property type="entry name" value="Enoyl-CoA_hydra/iso"/>
</dbReference>
<protein>
    <recommendedName>
        <fullName evidence="6">Enoyl-CoA hydratase</fullName>
    </recommendedName>
</protein>
<comment type="caution">
    <text evidence="4">The sequence shown here is derived from an EMBL/GenBank/DDBJ whole genome shotgun (WGS) entry which is preliminary data.</text>
</comment>
<evidence type="ECO:0000256" key="3">
    <source>
        <dbReference type="SAM" id="MobiDB-lite"/>
    </source>
</evidence>
<dbReference type="SUPFAM" id="SSF52096">
    <property type="entry name" value="ClpP/crotonase"/>
    <property type="match status" value="1"/>
</dbReference>
<dbReference type="GO" id="GO:0016829">
    <property type="term" value="F:lyase activity"/>
    <property type="evidence" value="ECO:0007669"/>
    <property type="project" value="UniProtKB-KW"/>
</dbReference>
<dbReference type="CDD" id="cd06558">
    <property type="entry name" value="crotonase-like"/>
    <property type="match status" value="1"/>
</dbReference>
<keyword evidence="5" id="KW-1185">Reference proteome</keyword>
<evidence type="ECO:0000313" key="4">
    <source>
        <dbReference type="EMBL" id="CAF9929110.1"/>
    </source>
</evidence>
<comment type="similarity">
    <text evidence="1">Belongs to the enoyl-CoA hydratase/isomerase family.</text>
</comment>
<dbReference type="Pfam" id="PF00378">
    <property type="entry name" value="ECH_1"/>
    <property type="match status" value="1"/>
</dbReference>
<proteinExistence type="inferred from homology"/>
<dbReference type="PANTHER" id="PTHR11941">
    <property type="entry name" value="ENOYL-COA HYDRATASE-RELATED"/>
    <property type="match status" value="1"/>
</dbReference>
<dbReference type="OrthoDB" id="410701at2759"/>
<keyword evidence="2" id="KW-0456">Lyase</keyword>
<reference evidence="4" key="1">
    <citation type="submission" date="2021-03" db="EMBL/GenBank/DDBJ databases">
        <authorList>
            <person name="Tagirdzhanova G."/>
        </authorList>
    </citation>
    <scope>NUCLEOTIDE SEQUENCE</scope>
</reference>